<sequence length="521" mass="54838">MRLQIPTSMSGHRILGRTLLLGALLSSSAAYGTERGEASPLSTGSLKISYEEFTLPGNEKMGMTSLGISHDFTKNFHAGVGSWMAVKGERGGFITLGIDGGLFFPLTERIGVDTGLFIGGGGGRGGYTLSGGGLMLRSHAALTYDLGSWGRLGAGVSHVDFPDGGTITSTQPFVSYTLPFYSFVEKSRNNTGNRTLKSDQYLQLSPKRHALAVMKRDLHIASTTLTDTGTPQGNLSLLGIEWRTYLDDTWFARLETEGAAGGNSAGYMQILAGGGYRVPLGGNLYASSDLSLGGGGGGGIDSGGGLLFNASADMQYFLTRNLFADISAGYLKSNTGTFEAKTLAFKIGYQTGNRSRQKTEAADNHIFVPACMQIRAVSQTYFKAADNWRSHHADQNVDNLGVQIDYFLDRDWYLTGQGLAAYGGGAGAYMTGLVGTGSRKTVAGNLFLNAEGLVGAAGGGGLAIGSGLVWQGNLGVGYDISPALSAMMSAGRMQAMNGDFKANVIGLSLGYNFKSYMSETD</sequence>
<gene>
    <name evidence="2" type="ORF">CferDRAFT_1850</name>
</gene>
<keyword evidence="3" id="KW-1185">Reference proteome</keyword>
<name>Q0YTQ7_9CHLB</name>
<keyword evidence="1" id="KW-0732">Signal</keyword>
<evidence type="ECO:0000313" key="2">
    <source>
        <dbReference type="EMBL" id="EAT59843.1"/>
    </source>
</evidence>
<reference evidence="2 3" key="1">
    <citation type="submission" date="2006-07" db="EMBL/GenBank/DDBJ databases">
        <title>Annotation of the draft genome assembly of Chlorobium ferroxidans DSM 13031.</title>
        <authorList>
            <consortium name="US DOE Joint Genome Institute (JGI-ORNL)"/>
            <person name="Larimer F."/>
            <person name="Land M."/>
            <person name="Hauser L."/>
        </authorList>
    </citation>
    <scope>NUCLEOTIDE SEQUENCE [LARGE SCALE GENOMIC DNA]</scope>
    <source>
        <strain evidence="2 3">DSM 13031</strain>
    </source>
</reference>
<protein>
    <submittedName>
        <fullName evidence="2">Uncharacterized protein</fullName>
    </submittedName>
</protein>
<evidence type="ECO:0000313" key="3">
    <source>
        <dbReference type="Proteomes" id="UP000004162"/>
    </source>
</evidence>
<feature type="signal peptide" evidence="1">
    <location>
        <begin position="1"/>
        <end position="32"/>
    </location>
</feature>
<dbReference type="Proteomes" id="UP000004162">
    <property type="component" value="Unassembled WGS sequence"/>
</dbReference>
<feature type="chain" id="PRO_5004179295" evidence="1">
    <location>
        <begin position="33"/>
        <end position="521"/>
    </location>
</feature>
<proteinExistence type="predicted"/>
<organism evidence="2 3">
    <name type="scientific">Chlorobium ferrooxidans DSM 13031</name>
    <dbReference type="NCBI Taxonomy" id="377431"/>
    <lineage>
        <taxon>Bacteria</taxon>
        <taxon>Pseudomonadati</taxon>
        <taxon>Chlorobiota</taxon>
        <taxon>Chlorobiia</taxon>
        <taxon>Chlorobiales</taxon>
        <taxon>Chlorobiaceae</taxon>
        <taxon>Chlorobium/Pelodictyon group</taxon>
        <taxon>Chlorobium</taxon>
    </lineage>
</organism>
<dbReference type="EMBL" id="AASE01000002">
    <property type="protein sequence ID" value="EAT59843.1"/>
    <property type="molecule type" value="Genomic_DNA"/>
</dbReference>
<evidence type="ECO:0000256" key="1">
    <source>
        <dbReference type="SAM" id="SignalP"/>
    </source>
</evidence>
<comment type="caution">
    <text evidence="2">The sequence shown here is derived from an EMBL/GenBank/DDBJ whole genome shotgun (WGS) entry which is preliminary data.</text>
</comment>
<dbReference type="AlphaFoldDB" id="Q0YTQ7"/>
<accession>Q0YTQ7</accession>
<dbReference type="RefSeq" id="WP_006365621.1">
    <property type="nucleotide sequence ID" value="NZ_AASE01000002.1"/>
</dbReference>
<reference evidence="2 3" key="2">
    <citation type="submission" date="2006-07" db="EMBL/GenBank/DDBJ databases">
        <title>Sequencing of the draft genome and assembly of Chlorobium ferroxidans DSM 13031.</title>
        <authorList>
            <consortium name="US DOE Joint Genome Institute (JGI-PGF)"/>
            <person name="Copeland A."/>
            <person name="Lucas S."/>
            <person name="Lapidus A."/>
            <person name="Barry K."/>
            <person name="Glavina del Rio T."/>
            <person name="Dalin E."/>
            <person name="Tice H."/>
            <person name="Bruce D."/>
            <person name="Pitluck S."/>
            <person name="Richardson P."/>
        </authorList>
    </citation>
    <scope>NUCLEOTIDE SEQUENCE [LARGE SCALE GENOMIC DNA]</scope>
    <source>
        <strain evidence="2 3">DSM 13031</strain>
    </source>
</reference>